<keyword evidence="9" id="KW-0460">Magnesium</keyword>
<evidence type="ECO:0000256" key="10">
    <source>
        <dbReference type="ARBA" id="ARBA00047899"/>
    </source>
</evidence>
<dbReference type="EC" id="2.7.11.1" evidence="2"/>
<keyword evidence="8" id="KW-0067">ATP-binding</keyword>
<dbReference type="OrthoDB" id="205248at2759"/>
<keyword evidence="4" id="KW-0808">Transferase</keyword>
<dbReference type="InterPro" id="IPR051272">
    <property type="entry name" value="RIO-type_Ser/Thr_kinase"/>
</dbReference>
<sequence>MLRLENLDAEYFTGASDTDSLTENVFEEKRRSELKLKDKALTSTVENAIDRRTRLLLFKFLSTGILDNIYGCVSTGKEANVYSSIAGCNFLEKLELPATLRHLVYEQACNNNVLALKIFKTVALSFRDRDRYIDGDIRFRKGYRKGSTRDMVILWSEKEFRNLRRLAKVGLPVPFPYHLKKNVIIMEFIGRNHQTAPLLKDVVLPSNEWLQLYLQVCRIMRVMYRDANLVHGDLSEYNLMYYEGKLFVIDVSQAVENDHPSMGYFLYRDCKNVCIFFKSRVKEDIESANNVIEIKDEEDLLSFSASAVFRYVLQDEKKTGSNFEDLIVNFEDIHLEYDSKEEVASLSSTSDDKQSNSFEVFSDYSSSDEDLEDFVPETMKGTQQDLKKAQRKQWKRYVKETARQKRQQKIPKKVKNRKKKQKKKK</sequence>
<dbReference type="Proteomes" id="UP001061958">
    <property type="component" value="Unassembled WGS sequence"/>
</dbReference>
<keyword evidence="3" id="KW-0723">Serine/threonine-protein kinase</keyword>
<feature type="region of interest" description="Disordered" evidence="12">
    <location>
        <begin position="362"/>
        <end position="425"/>
    </location>
</feature>
<keyword evidence="6" id="KW-0547">Nucleotide-binding</keyword>
<proteinExistence type="inferred from homology"/>
<dbReference type="InterPro" id="IPR018935">
    <property type="entry name" value="RIO_kinase_CS"/>
</dbReference>
<keyword evidence="15" id="KW-1185">Reference proteome</keyword>
<dbReference type="EMBL" id="BQMJ01000029">
    <property type="protein sequence ID" value="GJQ12036.1"/>
    <property type="molecule type" value="Genomic_DNA"/>
</dbReference>
<evidence type="ECO:0000256" key="11">
    <source>
        <dbReference type="ARBA" id="ARBA00048679"/>
    </source>
</evidence>
<dbReference type="InterPro" id="IPR000687">
    <property type="entry name" value="RIO_kinase"/>
</dbReference>
<evidence type="ECO:0000256" key="12">
    <source>
        <dbReference type="SAM" id="MobiDB-lite"/>
    </source>
</evidence>
<dbReference type="GO" id="GO:0004674">
    <property type="term" value="F:protein serine/threonine kinase activity"/>
    <property type="evidence" value="ECO:0007669"/>
    <property type="project" value="UniProtKB-KW"/>
</dbReference>
<evidence type="ECO:0000256" key="8">
    <source>
        <dbReference type="ARBA" id="ARBA00022840"/>
    </source>
</evidence>
<dbReference type="SMART" id="SM00090">
    <property type="entry name" value="RIO"/>
    <property type="match status" value="1"/>
</dbReference>
<dbReference type="PANTHER" id="PTHR45723">
    <property type="entry name" value="SERINE/THREONINE-PROTEIN KINASE RIO1"/>
    <property type="match status" value="1"/>
</dbReference>
<name>A0A9C7PWU3_9RHOD</name>
<dbReference type="InterPro" id="IPR011009">
    <property type="entry name" value="Kinase-like_dom_sf"/>
</dbReference>
<evidence type="ECO:0000313" key="15">
    <source>
        <dbReference type="Proteomes" id="UP001061958"/>
    </source>
</evidence>
<reference evidence="14" key="2">
    <citation type="submission" date="2022-01" db="EMBL/GenBank/DDBJ databases">
        <authorList>
            <person name="Hirooka S."/>
            <person name="Miyagishima S.Y."/>
        </authorList>
    </citation>
    <scope>NUCLEOTIDE SEQUENCE</scope>
    <source>
        <strain evidence="14">NBRC 102759</strain>
    </source>
</reference>
<protein>
    <recommendedName>
        <fullName evidence="2">non-specific serine/threonine protein kinase</fullName>
        <ecNumber evidence="2">2.7.11.1</ecNumber>
    </recommendedName>
</protein>
<dbReference type="AlphaFoldDB" id="A0A9C7PWU3"/>
<gene>
    <name evidence="14" type="ORF">GpartN1_g3827.t1</name>
</gene>
<evidence type="ECO:0000259" key="13">
    <source>
        <dbReference type="SMART" id="SM00090"/>
    </source>
</evidence>
<organism evidence="14 15">
    <name type="scientific">Galdieria partita</name>
    <dbReference type="NCBI Taxonomy" id="83374"/>
    <lineage>
        <taxon>Eukaryota</taxon>
        <taxon>Rhodophyta</taxon>
        <taxon>Bangiophyceae</taxon>
        <taxon>Galdieriales</taxon>
        <taxon>Galdieriaceae</taxon>
        <taxon>Galdieria</taxon>
    </lineage>
</organism>
<keyword evidence="5" id="KW-0479">Metal-binding</keyword>
<comment type="caution">
    <text evidence="14">The sequence shown here is derived from an EMBL/GenBank/DDBJ whole genome shotgun (WGS) entry which is preliminary data.</text>
</comment>
<evidence type="ECO:0000256" key="4">
    <source>
        <dbReference type="ARBA" id="ARBA00022679"/>
    </source>
</evidence>
<evidence type="ECO:0000256" key="2">
    <source>
        <dbReference type="ARBA" id="ARBA00012513"/>
    </source>
</evidence>
<evidence type="ECO:0000256" key="6">
    <source>
        <dbReference type="ARBA" id="ARBA00022741"/>
    </source>
</evidence>
<evidence type="ECO:0000313" key="14">
    <source>
        <dbReference type="EMBL" id="GJQ12036.1"/>
    </source>
</evidence>
<dbReference type="Pfam" id="PF01163">
    <property type="entry name" value="RIO1"/>
    <property type="match status" value="1"/>
</dbReference>
<comment type="catalytic activity">
    <reaction evidence="10">
        <text>L-threonyl-[protein] + ATP = O-phospho-L-threonyl-[protein] + ADP + H(+)</text>
        <dbReference type="Rhea" id="RHEA:46608"/>
        <dbReference type="Rhea" id="RHEA-COMP:11060"/>
        <dbReference type="Rhea" id="RHEA-COMP:11605"/>
        <dbReference type="ChEBI" id="CHEBI:15378"/>
        <dbReference type="ChEBI" id="CHEBI:30013"/>
        <dbReference type="ChEBI" id="CHEBI:30616"/>
        <dbReference type="ChEBI" id="CHEBI:61977"/>
        <dbReference type="ChEBI" id="CHEBI:456216"/>
        <dbReference type="EC" id="2.7.11.1"/>
    </reaction>
</comment>
<reference evidence="14" key="1">
    <citation type="journal article" date="2022" name="Proc. Natl. Acad. Sci. U.S.A.">
        <title>Life cycle and functional genomics of the unicellular red alga Galdieria for elucidating algal and plant evolution and industrial use.</title>
        <authorList>
            <person name="Hirooka S."/>
            <person name="Itabashi T."/>
            <person name="Ichinose T.M."/>
            <person name="Onuma R."/>
            <person name="Fujiwara T."/>
            <person name="Yamashita S."/>
            <person name="Jong L.W."/>
            <person name="Tomita R."/>
            <person name="Iwane A.H."/>
            <person name="Miyagishima S.Y."/>
        </authorList>
    </citation>
    <scope>NUCLEOTIDE SEQUENCE</scope>
    <source>
        <strain evidence="14">NBRC 102759</strain>
    </source>
</reference>
<comment type="similarity">
    <text evidence="1">Belongs to the protein kinase superfamily. RIO-type Ser/Thr kinase family.</text>
</comment>
<feature type="compositionally biased region" description="Basic residues" evidence="12">
    <location>
        <begin position="404"/>
        <end position="425"/>
    </location>
</feature>
<keyword evidence="7" id="KW-0418">Kinase</keyword>
<evidence type="ECO:0000256" key="3">
    <source>
        <dbReference type="ARBA" id="ARBA00022527"/>
    </source>
</evidence>
<evidence type="ECO:0000256" key="7">
    <source>
        <dbReference type="ARBA" id="ARBA00022777"/>
    </source>
</evidence>
<feature type="compositionally biased region" description="Acidic residues" evidence="12">
    <location>
        <begin position="366"/>
        <end position="375"/>
    </location>
</feature>
<dbReference type="Gene3D" id="3.30.200.20">
    <property type="entry name" value="Phosphorylase Kinase, domain 1"/>
    <property type="match status" value="1"/>
</dbReference>
<evidence type="ECO:0000256" key="1">
    <source>
        <dbReference type="ARBA" id="ARBA00009196"/>
    </source>
</evidence>
<evidence type="ECO:0000256" key="5">
    <source>
        <dbReference type="ARBA" id="ARBA00022723"/>
    </source>
</evidence>
<dbReference type="InterPro" id="IPR018934">
    <property type="entry name" value="RIO_dom"/>
</dbReference>
<dbReference type="SUPFAM" id="SSF56112">
    <property type="entry name" value="Protein kinase-like (PK-like)"/>
    <property type="match status" value="1"/>
</dbReference>
<feature type="domain" description="RIO kinase" evidence="13">
    <location>
        <begin position="38"/>
        <end position="296"/>
    </location>
</feature>
<accession>A0A9C7PWU3</accession>
<dbReference type="Gene3D" id="1.10.510.10">
    <property type="entry name" value="Transferase(Phosphotransferase) domain 1"/>
    <property type="match status" value="1"/>
</dbReference>
<comment type="catalytic activity">
    <reaction evidence="11">
        <text>L-seryl-[protein] + ATP = O-phospho-L-seryl-[protein] + ADP + H(+)</text>
        <dbReference type="Rhea" id="RHEA:17989"/>
        <dbReference type="Rhea" id="RHEA-COMP:9863"/>
        <dbReference type="Rhea" id="RHEA-COMP:11604"/>
        <dbReference type="ChEBI" id="CHEBI:15378"/>
        <dbReference type="ChEBI" id="CHEBI:29999"/>
        <dbReference type="ChEBI" id="CHEBI:30616"/>
        <dbReference type="ChEBI" id="CHEBI:83421"/>
        <dbReference type="ChEBI" id="CHEBI:456216"/>
        <dbReference type="EC" id="2.7.11.1"/>
    </reaction>
</comment>
<dbReference type="GO" id="GO:0046872">
    <property type="term" value="F:metal ion binding"/>
    <property type="evidence" value="ECO:0007669"/>
    <property type="project" value="UniProtKB-KW"/>
</dbReference>
<dbReference type="PROSITE" id="PS01245">
    <property type="entry name" value="RIO1"/>
    <property type="match status" value="1"/>
</dbReference>
<dbReference type="GO" id="GO:0005524">
    <property type="term" value="F:ATP binding"/>
    <property type="evidence" value="ECO:0007669"/>
    <property type="project" value="UniProtKB-KW"/>
</dbReference>
<evidence type="ECO:0000256" key="9">
    <source>
        <dbReference type="ARBA" id="ARBA00022842"/>
    </source>
</evidence>